<evidence type="ECO:0000256" key="4">
    <source>
        <dbReference type="ARBA" id="ARBA00022679"/>
    </source>
</evidence>
<feature type="active site" description="Proton donor/acceptor" evidence="8">
    <location>
        <position position="304"/>
    </location>
</feature>
<organism evidence="14 16">
    <name type="scientific">Cercospora beticola</name>
    <name type="common">Sugarbeet leaf spot fungus</name>
    <dbReference type="NCBI Taxonomy" id="122368"/>
    <lineage>
        <taxon>Eukaryota</taxon>
        <taxon>Fungi</taxon>
        <taxon>Dikarya</taxon>
        <taxon>Ascomycota</taxon>
        <taxon>Pezizomycotina</taxon>
        <taxon>Dothideomycetes</taxon>
        <taxon>Dothideomycetidae</taxon>
        <taxon>Mycosphaerellales</taxon>
        <taxon>Mycosphaerellaceae</taxon>
        <taxon>Cercospora</taxon>
    </lineage>
</organism>
<dbReference type="GO" id="GO:0004402">
    <property type="term" value="F:histone acetyltransferase activity"/>
    <property type="evidence" value="ECO:0007669"/>
    <property type="project" value="UniProtKB-UniRule"/>
</dbReference>
<evidence type="ECO:0000313" key="16">
    <source>
        <dbReference type="Proteomes" id="UP000230605"/>
    </source>
</evidence>
<dbReference type="SUPFAM" id="SSF55729">
    <property type="entry name" value="Acyl-CoA N-acyltransferases (Nat)"/>
    <property type="match status" value="1"/>
</dbReference>
<dbReference type="GO" id="GO:0005737">
    <property type="term" value="C:cytoplasm"/>
    <property type="evidence" value="ECO:0007669"/>
    <property type="project" value="UniProtKB-SubCell"/>
</dbReference>
<comment type="subunit">
    <text evidence="7">Component of the HAT-B complex composed of at least HAT1 and HAT2. The HAT-B complex binds to histone H4 tail.</text>
</comment>
<evidence type="ECO:0000256" key="12">
    <source>
        <dbReference type="SAM" id="MobiDB-lite"/>
    </source>
</evidence>
<feature type="region of interest" description="Interaction with histone H4 N-terminus" evidence="9">
    <location>
        <begin position="60"/>
        <end position="62"/>
    </location>
</feature>
<dbReference type="Gene3D" id="3.90.360.10">
    <property type="entry name" value="Histone acetyl transferase 1 (HAT1), N-terminal domain"/>
    <property type="match status" value="1"/>
</dbReference>
<dbReference type="EC" id="2.3.1.48" evidence="2 7"/>
<evidence type="ECO:0000256" key="5">
    <source>
        <dbReference type="ARBA" id="ARBA00023315"/>
    </source>
</evidence>
<accession>A0A2G5HNX1</accession>
<keyword evidence="5 7" id="KW-0012">Acyltransferase</keyword>
<evidence type="ECO:0000313" key="17">
    <source>
        <dbReference type="Proteomes" id="UP001302367"/>
    </source>
</evidence>
<dbReference type="GO" id="GO:0000781">
    <property type="term" value="C:chromosome, telomeric region"/>
    <property type="evidence" value="ECO:0007669"/>
    <property type="project" value="GOC"/>
</dbReference>
<feature type="region of interest" description="Disordered" evidence="12">
    <location>
        <begin position="467"/>
        <end position="523"/>
    </location>
</feature>
<evidence type="ECO:0000313" key="15">
    <source>
        <dbReference type="EMBL" id="WPB05461.1"/>
    </source>
</evidence>
<feature type="binding site" evidence="9">
    <location>
        <position position="307"/>
    </location>
    <ligand>
        <name>acetyl-CoA</name>
        <dbReference type="ChEBI" id="CHEBI:57288"/>
    </ligand>
</feature>
<keyword evidence="17" id="KW-1185">Reference proteome</keyword>
<dbReference type="Proteomes" id="UP001302367">
    <property type="component" value="Chromosome 6"/>
</dbReference>
<dbReference type="PIRSF" id="PIRSF038084">
    <property type="entry name" value="HAT-B_cat"/>
    <property type="match status" value="1"/>
</dbReference>
<dbReference type="InterPro" id="IPR017380">
    <property type="entry name" value="Hist_AcTrfase_B-typ_cat-su"/>
</dbReference>
<evidence type="ECO:0000256" key="11">
    <source>
        <dbReference type="SAM" id="Coils"/>
    </source>
</evidence>
<evidence type="ECO:0000256" key="10">
    <source>
        <dbReference type="PIRSR" id="PIRSR038084-3"/>
    </source>
</evidence>
<dbReference type="InterPro" id="IPR016181">
    <property type="entry name" value="Acyl_CoA_acyltransferase"/>
</dbReference>
<dbReference type="PANTHER" id="PTHR12046">
    <property type="entry name" value="HISTONE ACETYLTRANSFERASE TYPE B CATALYTIC SUBUNIT"/>
    <property type="match status" value="1"/>
</dbReference>
<evidence type="ECO:0000259" key="13">
    <source>
        <dbReference type="Pfam" id="PF10394"/>
    </source>
</evidence>
<feature type="site" description="Interaction with histone H4 N-terminus" evidence="10">
    <location>
        <position position="189"/>
    </location>
</feature>
<dbReference type="EMBL" id="LKMD01000104">
    <property type="protein sequence ID" value="PIA94249.1"/>
    <property type="molecule type" value="Genomic_DNA"/>
</dbReference>
<dbReference type="InterPro" id="IPR019467">
    <property type="entry name" value="Hat1_N"/>
</dbReference>
<keyword evidence="11" id="KW-0175">Coiled coil</keyword>
<name>A0A2G5HNX1_CERBT</name>
<feature type="domain" description="Histone acetyl transferase HAT1 N-terminal" evidence="13">
    <location>
        <begin position="26"/>
        <end position="173"/>
    </location>
</feature>
<feature type="coiled-coil region" evidence="11">
    <location>
        <begin position="431"/>
        <end position="458"/>
    </location>
</feature>
<reference evidence="14 16" key="1">
    <citation type="submission" date="2015-10" db="EMBL/GenBank/DDBJ databases">
        <title>The cercosporin biosynthetic gene cluster was horizontally transferred to several fungal lineages and shown to be expanded in Cercospora beticola based on microsynteny with recipient genomes.</title>
        <authorList>
            <person name="De Jonge R."/>
            <person name="Ebert M.K."/>
            <person name="Suttle J.C."/>
            <person name="Jurick Ii W.M."/>
            <person name="Secor G.A."/>
            <person name="Thomma B.P."/>
            <person name="Van De Peer Y."/>
            <person name="Bolton M.D."/>
        </authorList>
    </citation>
    <scope>NUCLEOTIDE SEQUENCE [LARGE SCALE GENOMIC DNA]</scope>
    <source>
        <strain evidence="14 16">09-40</strain>
    </source>
</reference>
<dbReference type="InterPro" id="IPR037113">
    <property type="entry name" value="Hat1_N_sf"/>
</dbReference>
<dbReference type="GO" id="GO:0031509">
    <property type="term" value="P:subtelomeric heterochromatin formation"/>
    <property type="evidence" value="ECO:0007669"/>
    <property type="project" value="InterPro"/>
</dbReference>
<proteinExistence type="inferred from homology"/>
<keyword evidence="4 7" id="KW-0808">Transferase</keyword>
<dbReference type="AlphaFoldDB" id="A0A2G5HNX1"/>
<dbReference type="Gene3D" id="3.40.630.30">
    <property type="match status" value="1"/>
</dbReference>
<evidence type="ECO:0000256" key="3">
    <source>
        <dbReference type="ARBA" id="ARBA00021268"/>
    </source>
</evidence>
<dbReference type="EMBL" id="CP134189">
    <property type="protein sequence ID" value="WPB05461.1"/>
    <property type="molecule type" value="Genomic_DNA"/>
</dbReference>
<gene>
    <name evidence="14" type="ORF">CB0940_08870</name>
    <name evidence="15" type="ORF">RHO25_010113</name>
</gene>
<keyword evidence="7" id="KW-0539">Nucleus</keyword>
<evidence type="ECO:0000256" key="6">
    <source>
        <dbReference type="ARBA" id="ARBA00048017"/>
    </source>
</evidence>
<dbReference type="Pfam" id="PF10394">
    <property type="entry name" value="Hat1_N"/>
    <property type="match status" value="1"/>
</dbReference>
<evidence type="ECO:0000256" key="8">
    <source>
        <dbReference type="PIRSR" id="PIRSR038084-1"/>
    </source>
</evidence>
<comment type="subcellular location">
    <subcellularLocation>
        <location evidence="7">Cytoplasm</location>
    </subcellularLocation>
    <subcellularLocation>
        <location evidence="7">Nucleus</location>
    </subcellularLocation>
</comment>
<sequence>MAHQPTIDMEDDDELTAEIQAQVDEWSSNSNECFTIQLTRQDGSVVASFQPEFTYAMFGDEEAIFGYQNLGITLSFQADHLDPQLHIKYGKKFPAQGEVRPTDIKTALKEFLPASAFDKDTSKRTTDFRPPGEKIHSYTRNGKSYETYCASLADPAAREILENMQILVPMFIDGGSMLELEQDWTAARWKIFLVYEVDKSAYTFAGYGTSYRNFTFPERKKAVQFDPFSPSSQGLDAFLIVDGKTNELAQPPDFASPLDLPCRERLSQFLMLPPWHGAGHGQELYNTMFRHLTSPECVREFTVEDPNEKFDDLRDFCDLLNLRANFPDFAGLQIQSDLSPDKIDPKLSIPVDLIVPVGVRKDIMMRTKIMPRQFDRLVEMHTLSRIPHQNRSRSRITKKLKASNENDRAYYLWRLYAKHRLYIFNKDQLAQIEHQERVEKLESALDSVEHAYTEMIERIEERETAIANGEIESSDNAATKAGAAKRKRPTITDDEDEEMDQAASPVDTVAEVDANGHKKARVA</sequence>
<comment type="function">
    <text evidence="7">Catalytic component of the histone acetylase B (HAT-B) complex. Has intrinsic substrate specificity that modifies lysine in recognition sequence GXGKXG. Involved in DNA double-strand break repair.</text>
</comment>
<dbReference type="Proteomes" id="UP000230605">
    <property type="component" value="Chromosome 6"/>
</dbReference>
<evidence type="ECO:0000256" key="7">
    <source>
        <dbReference type="PIRNR" id="PIRNR038084"/>
    </source>
</evidence>
<evidence type="ECO:0000256" key="1">
    <source>
        <dbReference type="ARBA" id="ARBA00010543"/>
    </source>
</evidence>
<keyword evidence="7" id="KW-0963">Cytoplasm</keyword>
<protein>
    <recommendedName>
        <fullName evidence="3 7">Histone acetyltransferase type B catalytic subunit</fullName>
        <ecNumber evidence="2 7">2.3.1.48</ecNumber>
    </recommendedName>
</protein>
<comment type="similarity">
    <text evidence="1 7">Belongs to the HAT1 family.</text>
</comment>
<evidence type="ECO:0000256" key="2">
    <source>
        <dbReference type="ARBA" id="ARBA00013184"/>
    </source>
</evidence>
<dbReference type="GO" id="GO:0005634">
    <property type="term" value="C:nucleus"/>
    <property type="evidence" value="ECO:0007669"/>
    <property type="project" value="UniProtKB-SubCell"/>
</dbReference>
<evidence type="ECO:0000313" key="14">
    <source>
        <dbReference type="EMBL" id="PIA94249.1"/>
    </source>
</evidence>
<reference evidence="15 17" key="2">
    <citation type="submission" date="2023-09" db="EMBL/GenBank/DDBJ databases">
        <title>Complete-Gapless Cercospora beticola genome.</title>
        <authorList>
            <person name="Wyatt N.A."/>
            <person name="Spanner R.E."/>
            <person name="Bolton M.D."/>
        </authorList>
    </citation>
    <scope>NUCLEOTIDE SEQUENCE [LARGE SCALE GENOMIC DNA]</scope>
    <source>
        <strain evidence="15">Cb09-40</strain>
    </source>
</reference>
<evidence type="ECO:0000256" key="9">
    <source>
        <dbReference type="PIRSR" id="PIRSR038084-2"/>
    </source>
</evidence>
<dbReference type="OrthoDB" id="10253098at2759"/>
<comment type="catalytic activity">
    <reaction evidence="6 7">
        <text>L-lysyl-[protein] + acetyl-CoA = N(6)-acetyl-L-lysyl-[protein] + CoA + H(+)</text>
        <dbReference type="Rhea" id="RHEA:45948"/>
        <dbReference type="Rhea" id="RHEA-COMP:9752"/>
        <dbReference type="Rhea" id="RHEA-COMP:10731"/>
        <dbReference type="ChEBI" id="CHEBI:15378"/>
        <dbReference type="ChEBI" id="CHEBI:29969"/>
        <dbReference type="ChEBI" id="CHEBI:57287"/>
        <dbReference type="ChEBI" id="CHEBI:57288"/>
        <dbReference type="ChEBI" id="CHEBI:61930"/>
        <dbReference type="EC" id="2.3.1.48"/>
    </reaction>
</comment>